<keyword evidence="1" id="KW-1133">Transmembrane helix</keyword>
<dbReference type="EMBL" id="FRAD01000004">
    <property type="protein sequence ID" value="SHJ59791.1"/>
    <property type="molecule type" value="Genomic_DNA"/>
</dbReference>
<organism evidence="2 3">
    <name type="scientific">Hathewaya proteolytica DSM 3090</name>
    <dbReference type="NCBI Taxonomy" id="1121331"/>
    <lineage>
        <taxon>Bacteria</taxon>
        <taxon>Bacillati</taxon>
        <taxon>Bacillota</taxon>
        <taxon>Clostridia</taxon>
        <taxon>Eubacteriales</taxon>
        <taxon>Clostridiaceae</taxon>
        <taxon>Hathewaya</taxon>
    </lineage>
</organism>
<sequence>MKKKVYIYIMLILSTVFVIWYFYGNRISIGRAIKKRRQGMEGNYSKVIIDKTSSGDVVLITEDDKIVDKIMNYIIPFTVEVSDENILLGEDTYTMNFYGDSLDDGMTITINNGNLVEIYTIYKNKTEIKTYKIIGNVLRINDILEKAKSS</sequence>
<evidence type="ECO:0000313" key="2">
    <source>
        <dbReference type="EMBL" id="SHJ59791.1"/>
    </source>
</evidence>
<dbReference type="Proteomes" id="UP000183952">
    <property type="component" value="Unassembled WGS sequence"/>
</dbReference>
<keyword evidence="3" id="KW-1185">Reference proteome</keyword>
<dbReference type="RefSeq" id="WP_072901959.1">
    <property type="nucleotide sequence ID" value="NZ_FRAD01000004.1"/>
</dbReference>
<dbReference type="AlphaFoldDB" id="A0A1M6KLL1"/>
<keyword evidence="1" id="KW-0472">Membrane</keyword>
<accession>A0A1M6KLL1</accession>
<dbReference type="STRING" id="1121331.SAMN02745248_00513"/>
<evidence type="ECO:0000256" key="1">
    <source>
        <dbReference type="SAM" id="Phobius"/>
    </source>
</evidence>
<reference evidence="2 3" key="1">
    <citation type="submission" date="2016-11" db="EMBL/GenBank/DDBJ databases">
        <authorList>
            <person name="Jaros S."/>
            <person name="Januszkiewicz K."/>
            <person name="Wedrychowicz H."/>
        </authorList>
    </citation>
    <scope>NUCLEOTIDE SEQUENCE [LARGE SCALE GENOMIC DNA]</scope>
    <source>
        <strain evidence="2 3">DSM 3090</strain>
    </source>
</reference>
<feature type="transmembrane region" description="Helical" evidence="1">
    <location>
        <begin position="6"/>
        <end position="24"/>
    </location>
</feature>
<gene>
    <name evidence="2" type="ORF">SAMN02745248_00513</name>
</gene>
<proteinExistence type="predicted"/>
<name>A0A1M6KLL1_9CLOT</name>
<evidence type="ECO:0000313" key="3">
    <source>
        <dbReference type="Proteomes" id="UP000183952"/>
    </source>
</evidence>
<protein>
    <submittedName>
        <fullName evidence="2">Uncharacterized protein</fullName>
    </submittedName>
</protein>
<keyword evidence="1" id="KW-0812">Transmembrane</keyword>